<proteinExistence type="predicted"/>
<feature type="chain" id="PRO_5013235990" evidence="1">
    <location>
        <begin position="26"/>
        <end position="191"/>
    </location>
</feature>
<gene>
    <name evidence="2" type="ORF">JI62_00510</name>
</gene>
<dbReference type="Proteomes" id="UP000197334">
    <property type="component" value="Unassembled WGS sequence"/>
</dbReference>
<dbReference type="InterPro" id="IPR029033">
    <property type="entry name" value="His_PPase_superfam"/>
</dbReference>
<dbReference type="SUPFAM" id="SSF53254">
    <property type="entry name" value="Phosphoglycerate mutase-like"/>
    <property type="match status" value="1"/>
</dbReference>
<keyword evidence="3" id="KW-1185">Reference proteome</keyword>
<dbReference type="CDD" id="cd07040">
    <property type="entry name" value="HP"/>
    <property type="match status" value="1"/>
</dbReference>
<dbReference type="AlphaFoldDB" id="A0A246S7F8"/>
<dbReference type="OrthoDB" id="8685508at2"/>
<protein>
    <submittedName>
        <fullName evidence="2">Phosphoglycerate mutase</fullName>
    </submittedName>
</protein>
<organism evidence="2 3">
    <name type="scientific">Halomonas campaniensis</name>
    <dbReference type="NCBI Taxonomy" id="213554"/>
    <lineage>
        <taxon>Bacteria</taxon>
        <taxon>Pseudomonadati</taxon>
        <taxon>Pseudomonadota</taxon>
        <taxon>Gammaproteobacteria</taxon>
        <taxon>Oceanospirillales</taxon>
        <taxon>Halomonadaceae</taxon>
        <taxon>Halomonas</taxon>
    </lineage>
</organism>
<keyword evidence="1" id="KW-0732">Signal</keyword>
<sequence>MPMLRHFTIALLLAVLSVISTTSQANDATWQALQEGGLVILMRHSLAPGIGDPPGFERGRCETQRNLSAAGRTQAEAAGRAFRERDIPIATVYSSSWCRALDTAELMALGSVEPVPWLDSFFRGQVDQALITQTAQEQIAAWQGEGNLLLVTHQVNITALVGGGVGSGEMIVLRPTVDSFQVVGRLNVSGQ</sequence>
<evidence type="ECO:0000313" key="2">
    <source>
        <dbReference type="EMBL" id="OWV31678.1"/>
    </source>
</evidence>
<dbReference type="RefSeq" id="WP_088698290.1">
    <property type="nucleotide sequence ID" value="NZ_JPUA01000001.1"/>
</dbReference>
<evidence type="ECO:0000313" key="3">
    <source>
        <dbReference type="Proteomes" id="UP000197334"/>
    </source>
</evidence>
<accession>A0A246S7F8</accession>
<feature type="signal peptide" evidence="1">
    <location>
        <begin position="1"/>
        <end position="25"/>
    </location>
</feature>
<name>A0A246S7F8_9GAMM</name>
<reference evidence="2 3" key="1">
    <citation type="submission" date="2014-08" db="EMBL/GenBank/DDBJ databases">
        <title>Draft genome sequence of a novel L-asparaginase producing marine bacterium, Halomonas campaniensis.</title>
        <authorList>
            <person name="Sundarakrishnan B."/>
            <person name="Moushumi Priya A."/>
            <person name="Raman G."/>
            <person name="Sakthivel N."/>
            <person name="Park S."/>
            <person name="Jayachandran S."/>
        </authorList>
    </citation>
    <scope>NUCLEOTIDE SEQUENCE [LARGE SCALE GENOMIC DNA]</scope>
    <source>
        <strain evidence="2 3">SK03</strain>
    </source>
</reference>
<comment type="caution">
    <text evidence="2">The sequence shown here is derived from an EMBL/GenBank/DDBJ whole genome shotgun (WGS) entry which is preliminary data.</text>
</comment>
<evidence type="ECO:0000256" key="1">
    <source>
        <dbReference type="SAM" id="SignalP"/>
    </source>
</evidence>
<dbReference type="InterPro" id="IPR013078">
    <property type="entry name" value="His_Pase_superF_clade-1"/>
</dbReference>
<dbReference type="Gene3D" id="3.40.50.1240">
    <property type="entry name" value="Phosphoglycerate mutase-like"/>
    <property type="match status" value="1"/>
</dbReference>
<dbReference type="EMBL" id="JPUA01000001">
    <property type="protein sequence ID" value="OWV31678.1"/>
    <property type="molecule type" value="Genomic_DNA"/>
</dbReference>
<dbReference type="Pfam" id="PF00300">
    <property type="entry name" value="His_Phos_1"/>
    <property type="match status" value="1"/>
</dbReference>